<keyword evidence="2 5" id="KW-0690">Ribosome biogenesis</keyword>
<organism evidence="8 9">
    <name type="scientific">Methylophilus medardicus</name>
    <dbReference type="NCBI Taxonomy" id="2588534"/>
    <lineage>
        <taxon>Bacteria</taxon>
        <taxon>Pseudomonadati</taxon>
        <taxon>Pseudomonadota</taxon>
        <taxon>Betaproteobacteria</taxon>
        <taxon>Nitrosomonadales</taxon>
        <taxon>Methylophilaceae</taxon>
        <taxon>Methylophilus</taxon>
    </lineage>
</organism>
<dbReference type="Pfam" id="PF24986">
    <property type="entry name" value="PRC_RimM"/>
    <property type="match status" value="1"/>
</dbReference>
<dbReference type="Proteomes" id="UP000311008">
    <property type="component" value="Chromosome"/>
</dbReference>
<dbReference type="AlphaFoldDB" id="A0A5B8CUT8"/>
<keyword evidence="3 5" id="KW-0698">rRNA processing</keyword>
<comment type="function">
    <text evidence="5">An accessory protein needed during the final step in the assembly of 30S ribosomal subunit, possibly for assembly of the head region. Essential for efficient processing of 16S rRNA. May be needed both before and after RbfA during the maturation of 16S rRNA. It has affinity for free ribosomal 30S subunits but not for 70S ribosomes.</text>
</comment>
<dbReference type="Gene3D" id="2.40.30.60">
    <property type="entry name" value="RimM"/>
    <property type="match status" value="1"/>
</dbReference>
<reference evidence="9" key="1">
    <citation type="journal article" date="2019" name="ISME J.">
        <title>Evolution in action: habitat transition from sediment to the pelagial leads to genome streamlining in Methylophilaceae.</title>
        <authorList>
            <person name="Salcher M."/>
            <person name="Schaefle D."/>
            <person name="Kaspar M."/>
            <person name="Neuenschwander S.M."/>
            <person name="Ghai R."/>
        </authorList>
    </citation>
    <scope>NUCLEOTIDE SEQUENCE [LARGE SCALE GENOMIC DNA]</scope>
    <source>
        <strain evidence="9">MMS-M-51</strain>
    </source>
</reference>
<comment type="subunit">
    <text evidence="5">Binds ribosomal protein uS19.</text>
</comment>
<dbReference type="PANTHER" id="PTHR33692:SF1">
    <property type="entry name" value="RIBOSOME MATURATION FACTOR RIMM"/>
    <property type="match status" value="1"/>
</dbReference>
<dbReference type="InterPro" id="IPR002676">
    <property type="entry name" value="RimM_N"/>
</dbReference>
<evidence type="ECO:0000256" key="4">
    <source>
        <dbReference type="ARBA" id="ARBA00023186"/>
    </source>
</evidence>
<comment type="similarity">
    <text evidence="5">Belongs to the RimM family.</text>
</comment>
<keyword evidence="1 5" id="KW-0963">Cytoplasm</keyword>
<feature type="domain" description="RimM N-terminal" evidence="6">
    <location>
        <begin position="8"/>
        <end position="89"/>
    </location>
</feature>
<dbReference type="Pfam" id="PF01782">
    <property type="entry name" value="RimM"/>
    <property type="match status" value="1"/>
</dbReference>
<comment type="subcellular location">
    <subcellularLocation>
        <location evidence="5">Cytoplasm</location>
    </subcellularLocation>
</comment>
<keyword evidence="9" id="KW-1185">Reference proteome</keyword>
<sequence>MAFENMVVMGRIVAPYGVFGWLKVLPDTESLDGLLDYKAWWVGKAPNWREVSVEQAKLHNDVLLIKLAGVSDRDAAFAMKGQQIAVPRADLPAPEEGEYYWSDLIGLTVTNTAGIGFGKITQVFETGANDVLVVREEQPTSVKGKDGKLHEEYRERLIPFTNDAVPEVNLQAGTVLVDWDADF</sequence>
<evidence type="ECO:0000256" key="1">
    <source>
        <dbReference type="ARBA" id="ARBA00022490"/>
    </source>
</evidence>
<dbReference type="SUPFAM" id="SSF50447">
    <property type="entry name" value="Translation proteins"/>
    <property type="match status" value="1"/>
</dbReference>
<evidence type="ECO:0000259" key="6">
    <source>
        <dbReference type="Pfam" id="PF01782"/>
    </source>
</evidence>
<dbReference type="GO" id="GO:0043022">
    <property type="term" value="F:ribosome binding"/>
    <property type="evidence" value="ECO:0007669"/>
    <property type="project" value="InterPro"/>
</dbReference>
<dbReference type="OrthoDB" id="9783509at2"/>
<dbReference type="GO" id="GO:0006364">
    <property type="term" value="P:rRNA processing"/>
    <property type="evidence" value="ECO:0007669"/>
    <property type="project" value="UniProtKB-UniRule"/>
</dbReference>
<dbReference type="InterPro" id="IPR009000">
    <property type="entry name" value="Transl_B-barrel_sf"/>
</dbReference>
<feature type="domain" description="Ribosome maturation factor RimM PRC barrel" evidence="7">
    <location>
        <begin position="101"/>
        <end position="180"/>
    </location>
</feature>
<dbReference type="Gene3D" id="2.30.30.240">
    <property type="entry name" value="PRC-barrel domain"/>
    <property type="match status" value="1"/>
</dbReference>
<dbReference type="GO" id="GO:0042274">
    <property type="term" value="P:ribosomal small subunit biogenesis"/>
    <property type="evidence" value="ECO:0007669"/>
    <property type="project" value="UniProtKB-UniRule"/>
</dbReference>
<name>A0A5B8CUT8_9PROT</name>
<dbReference type="NCBIfam" id="TIGR02273">
    <property type="entry name" value="16S_RimM"/>
    <property type="match status" value="1"/>
</dbReference>
<gene>
    <name evidence="5 8" type="primary">rimM</name>
    <name evidence="8" type="ORF">FIU01_11150</name>
</gene>
<keyword evidence="4 5" id="KW-0143">Chaperone</keyword>
<evidence type="ECO:0000313" key="8">
    <source>
        <dbReference type="EMBL" id="QDC45019.1"/>
    </source>
</evidence>
<accession>A0A5B8CUT8</accession>
<evidence type="ECO:0000256" key="3">
    <source>
        <dbReference type="ARBA" id="ARBA00022552"/>
    </source>
</evidence>
<evidence type="ECO:0000256" key="2">
    <source>
        <dbReference type="ARBA" id="ARBA00022517"/>
    </source>
</evidence>
<dbReference type="GO" id="GO:0005737">
    <property type="term" value="C:cytoplasm"/>
    <property type="evidence" value="ECO:0007669"/>
    <property type="project" value="UniProtKB-SubCell"/>
</dbReference>
<dbReference type="GO" id="GO:0005840">
    <property type="term" value="C:ribosome"/>
    <property type="evidence" value="ECO:0007669"/>
    <property type="project" value="InterPro"/>
</dbReference>
<evidence type="ECO:0000313" key="9">
    <source>
        <dbReference type="Proteomes" id="UP000311008"/>
    </source>
</evidence>
<dbReference type="EMBL" id="CP040946">
    <property type="protein sequence ID" value="QDC45019.1"/>
    <property type="molecule type" value="Genomic_DNA"/>
</dbReference>
<dbReference type="InterPro" id="IPR036976">
    <property type="entry name" value="RimM_N_sf"/>
</dbReference>
<dbReference type="InterPro" id="IPR011961">
    <property type="entry name" value="RimM"/>
</dbReference>
<proteinExistence type="inferred from homology"/>
<comment type="domain">
    <text evidence="5">The PRC barrel domain binds ribosomal protein uS19.</text>
</comment>
<dbReference type="PANTHER" id="PTHR33692">
    <property type="entry name" value="RIBOSOME MATURATION FACTOR RIMM"/>
    <property type="match status" value="1"/>
</dbReference>
<dbReference type="InterPro" id="IPR011033">
    <property type="entry name" value="PRC_barrel-like_sf"/>
</dbReference>
<dbReference type="SUPFAM" id="SSF50346">
    <property type="entry name" value="PRC-barrel domain"/>
    <property type="match status" value="1"/>
</dbReference>
<dbReference type="KEGG" id="mmec:FIU01_11150"/>
<protein>
    <recommendedName>
        <fullName evidence="5">Ribosome maturation factor RimM</fullName>
    </recommendedName>
</protein>
<evidence type="ECO:0000259" key="7">
    <source>
        <dbReference type="Pfam" id="PF24986"/>
    </source>
</evidence>
<evidence type="ECO:0000256" key="5">
    <source>
        <dbReference type="HAMAP-Rule" id="MF_00014"/>
    </source>
</evidence>
<dbReference type="HAMAP" id="MF_00014">
    <property type="entry name" value="Ribosome_mat_RimM"/>
    <property type="match status" value="1"/>
</dbReference>
<dbReference type="InterPro" id="IPR056792">
    <property type="entry name" value="PRC_RimM"/>
</dbReference>